<reference evidence="3 4" key="1">
    <citation type="journal article" date="2018" name="Mol. Ecol.">
        <title>The obligate alkalophilic soda-lake fungus Sodiomyces alkalinus has shifted to a protein diet.</title>
        <authorList>
            <person name="Grum-Grzhimaylo A.A."/>
            <person name="Falkoski D.L."/>
            <person name="van den Heuvel J."/>
            <person name="Valero-Jimenez C.A."/>
            <person name="Min B."/>
            <person name="Choi I.G."/>
            <person name="Lipzen A."/>
            <person name="Daum C.G."/>
            <person name="Aanen D.K."/>
            <person name="Tsang A."/>
            <person name="Henrissat B."/>
            <person name="Bilanenko E.N."/>
            <person name="de Vries R.P."/>
            <person name="van Kan J.A.L."/>
            <person name="Grigoriev I.V."/>
            <person name="Debets A.J.M."/>
        </authorList>
    </citation>
    <scope>NUCLEOTIDE SEQUENCE [LARGE SCALE GENOMIC DNA]</scope>
    <source>
        <strain evidence="3 4">F11</strain>
    </source>
</reference>
<dbReference type="Proteomes" id="UP000272025">
    <property type="component" value="Unassembled WGS sequence"/>
</dbReference>
<keyword evidence="4" id="KW-1185">Reference proteome</keyword>
<feature type="region of interest" description="Disordered" evidence="1">
    <location>
        <begin position="1"/>
        <end position="34"/>
    </location>
</feature>
<feature type="compositionally biased region" description="Polar residues" evidence="1">
    <location>
        <begin position="1"/>
        <end position="21"/>
    </location>
</feature>
<proteinExistence type="predicted"/>
<dbReference type="AlphaFoldDB" id="A0A3N2PP27"/>
<evidence type="ECO:0000256" key="2">
    <source>
        <dbReference type="SAM" id="Phobius"/>
    </source>
</evidence>
<gene>
    <name evidence="3" type="ORF">SODALDRAFT_363052</name>
</gene>
<dbReference type="GeneID" id="39583001"/>
<dbReference type="RefSeq" id="XP_028463996.1">
    <property type="nucleotide sequence ID" value="XM_028614523.1"/>
</dbReference>
<keyword evidence="2" id="KW-0472">Membrane</keyword>
<evidence type="ECO:0000313" key="4">
    <source>
        <dbReference type="Proteomes" id="UP000272025"/>
    </source>
</evidence>
<keyword evidence="2" id="KW-0812">Transmembrane</keyword>
<feature type="transmembrane region" description="Helical" evidence="2">
    <location>
        <begin position="38"/>
        <end position="57"/>
    </location>
</feature>
<dbReference type="EMBL" id="ML119060">
    <property type="protein sequence ID" value="ROT36190.1"/>
    <property type="molecule type" value="Genomic_DNA"/>
</dbReference>
<evidence type="ECO:0000256" key="1">
    <source>
        <dbReference type="SAM" id="MobiDB-lite"/>
    </source>
</evidence>
<evidence type="ECO:0000313" key="3">
    <source>
        <dbReference type="EMBL" id="ROT36190.1"/>
    </source>
</evidence>
<accession>A0A3N2PP27</accession>
<keyword evidence="2" id="KW-1133">Transmembrane helix</keyword>
<organism evidence="3 4">
    <name type="scientific">Sodiomyces alkalinus (strain CBS 110278 / VKM F-3762 / F11)</name>
    <name type="common">Alkaliphilic filamentous fungus</name>
    <dbReference type="NCBI Taxonomy" id="1314773"/>
    <lineage>
        <taxon>Eukaryota</taxon>
        <taxon>Fungi</taxon>
        <taxon>Dikarya</taxon>
        <taxon>Ascomycota</taxon>
        <taxon>Pezizomycotina</taxon>
        <taxon>Sordariomycetes</taxon>
        <taxon>Hypocreomycetidae</taxon>
        <taxon>Glomerellales</taxon>
        <taxon>Plectosphaerellaceae</taxon>
        <taxon>Sodiomyces</taxon>
    </lineage>
</organism>
<sequence>MTSVDDGLSASSTGQGGQSIRTVPHDAHQPTRTRSRRLRLGLSFSASLILSLVYLPAYEVGVLCTDYIFAQYTEPNAFPIRPRSPVPVVRVAGISTTGVTRVPPGSQPSSPVPPFLVFRSLAFPAVPLRLCCSAPHSLPSLSTLLPPWIFCLPLLSQVPTPEAASPPPKSQQVNRPQVASHRWNQELRTLAMPRVRIDGSINDGGWIAVVLLPIHSPCPGCLPKVPIKLSPRSQVAIIAFKCSSVWTGRHLVFLSLSPSLFLYPFIPLLFPFPSPEISSAFEILIVIVNAKEGYVEVVNPASSCLSQGELT</sequence>
<name>A0A3N2PP27_SODAK</name>
<protein>
    <submittedName>
        <fullName evidence="3">Uncharacterized protein</fullName>
    </submittedName>
</protein>